<sequence length="137" mass="15932">MARLTGEIKVWRDIPDDPDKARIEIKYLKPGEKRDIEDQIELYETMLRPDADGAMQREIKVNPARGHKRYAYLCAAVTNWENFFEADGVTPMPCTDENKIRMARDDETFSPLIGQFRDELAETVVAEREEARKNLRS</sequence>
<protein>
    <submittedName>
        <fullName evidence="1">Uncharacterized protein</fullName>
    </submittedName>
</protein>
<keyword evidence="2" id="KW-1185">Reference proteome</keyword>
<dbReference type="OrthoDB" id="5459202at2"/>
<reference evidence="1 2" key="1">
    <citation type="submission" date="2010-08" db="EMBL/GenBank/DDBJ databases">
        <title>The draft genome of Desulfovibrio fructosovorans JJ.</title>
        <authorList>
            <consortium name="US DOE Joint Genome Institute (JGI-PGF)"/>
            <person name="Lucas S."/>
            <person name="Copeland A."/>
            <person name="Lapidus A."/>
            <person name="Cheng J.-F."/>
            <person name="Bruce D."/>
            <person name="Goodwin L."/>
            <person name="Pitluck S."/>
            <person name="Land M.L."/>
            <person name="Hauser L."/>
            <person name="Chang Y.-J."/>
            <person name="Jeffries C."/>
            <person name="Wall J.D."/>
            <person name="Stahl D.A."/>
            <person name="Arkin A.P."/>
            <person name="Dehal P."/>
            <person name="Stolyar S.M."/>
            <person name="Hazen T.C."/>
            <person name="Woyke T.J."/>
        </authorList>
    </citation>
    <scope>NUCLEOTIDE SEQUENCE [LARGE SCALE GENOMIC DNA]</scope>
    <source>
        <strain evidence="1 2">JJ</strain>
    </source>
</reference>
<organism evidence="1 2">
    <name type="scientific">Solidesulfovibrio fructosivorans JJ]</name>
    <dbReference type="NCBI Taxonomy" id="596151"/>
    <lineage>
        <taxon>Bacteria</taxon>
        <taxon>Pseudomonadati</taxon>
        <taxon>Thermodesulfobacteriota</taxon>
        <taxon>Desulfovibrionia</taxon>
        <taxon>Desulfovibrionales</taxon>
        <taxon>Desulfovibrionaceae</taxon>
        <taxon>Solidesulfovibrio</taxon>
    </lineage>
</organism>
<dbReference type="STRING" id="596151.DesfrDRAFT_0052"/>
<evidence type="ECO:0000313" key="2">
    <source>
        <dbReference type="Proteomes" id="UP000006250"/>
    </source>
</evidence>
<dbReference type="EMBL" id="AECZ01000001">
    <property type="protein sequence ID" value="EFL53004.1"/>
    <property type="molecule type" value="Genomic_DNA"/>
</dbReference>
<dbReference type="Proteomes" id="UP000006250">
    <property type="component" value="Unassembled WGS sequence"/>
</dbReference>
<accession>E1JR03</accession>
<dbReference type="AlphaFoldDB" id="E1JR03"/>
<evidence type="ECO:0000313" key="1">
    <source>
        <dbReference type="EMBL" id="EFL53004.1"/>
    </source>
</evidence>
<dbReference type="eggNOG" id="ENOG5030TGD">
    <property type="taxonomic scope" value="Bacteria"/>
</dbReference>
<dbReference type="RefSeq" id="WP_005989984.1">
    <property type="nucleotide sequence ID" value="NZ_AECZ01000001.1"/>
</dbReference>
<gene>
    <name evidence="1" type="ORF">DesfrDRAFT_0052</name>
</gene>
<name>E1JR03_SOLFR</name>
<proteinExistence type="predicted"/>
<comment type="caution">
    <text evidence="1">The sequence shown here is derived from an EMBL/GenBank/DDBJ whole genome shotgun (WGS) entry which is preliminary data.</text>
</comment>